<dbReference type="AlphaFoldDB" id="A0A5B1LXT1"/>
<gene>
    <name evidence="2" type="ORF">F0U47_18585</name>
</gene>
<keyword evidence="1" id="KW-0812">Transmembrane</keyword>
<reference evidence="2 3" key="1">
    <citation type="submission" date="2019-09" db="EMBL/GenBank/DDBJ databases">
        <title>Nocardioides panacisoli sp. nov., isolated from the soil of a ginseng field.</title>
        <authorList>
            <person name="Cho C."/>
        </authorList>
    </citation>
    <scope>NUCLEOTIDE SEQUENCE [LARGE SCALE GENOMIC DNA]</scope>
    <source>
        <strain evidence="2 3">BN140041</strain>
    </source>
</reference>
<evidence type="ECO:0000256" key="1">
    <source>
        <dbReference type="SAM" id="Phobius"/>
    </source>
</evidence>
<keyword evidence="1" id="KW-1133">Transmembrane helix</keyword>
<sequence length="271" mass="29572">MNSTAAPAAPTLDISGTRPIPFWRLVLVELRKTYDTRAGFWLLFTIALLISLLQVVQLVAFLVQDFVFTTFTDFTGNVWLVSLVLVPMLPILLVTTEWTQRTATVTFAIEPVRIRVILAKLAVAVLLALAAVVLMFVVATVCTAIADLAKPELTEWRVEKEFLFVGAPLTVLTTTVFGFAVACLLLNTPAAIVLFLITWYASVGIFAAVAALIPAFADVFPWVTLQVNVLLLADGAPSDAEEWGHLLVSLGLWIVLPLAVGLWRILNAEVK</sequence>
<feature type="transmembrane region" description="Helical" evidence="1">
    <location>
        <begin position="162"/>
        <end position="186"/>
    </location>
</feature>
<proteinExistence type="predicted"/>
<feature type="transmembrane region" description="Helical" evidence="1">
    <location>
        <begin position="117"/>
        <end position="146"/>
    </location>
</feature>
<dbReference type="RefSeq" id="WP_149751982.1">
    <property type="nucleotide sequence ID" value="NZ_VUJW01000012.1"/>
</dbReference>
<feature type="transmembrane region" description="Helical" evidence="1">
    <location>
        <begin position="76"/>
        <end position="96"/>
    </location>
</feature>
<feature type="transmembrane region" description="Helical" evidence="1">
    <location>
        <begin position="193"/>
        <end position="223"/>
    </location>
</feature>
<protein>
    <submittedName>
        <fullName evidence="2">ABC transporter permease</fullName>
    </submittedName>
</protein>
<feature type="transmembrane region" description="Helical" evidence="1">
    <location>
        <begin position="40"/>
        <end position="64"/>
    </location>
</feature>
<dbReference type="EMBL" id="VUJW01000012">
    <property type="protein sequence ID" value="KAA1424250.1"/>
    <property type="molecule type" value="Genomic_DNA"/>
</dbReference>
<comment type="caution">
    <text evidence="2">The sequence shown here is derived from an EMBL/GenBank/DDBJ whole genome shotgun (WGS) entry which is preliminary data.</text>
</comment>
<feature type="transmembrane region" description="Helical" evidence="1">
    <location>
        <begin position="243"/>
        <end position="266"/>
    </location>
</feature>
<organism evidence="2 3">
    <name type="scientific">Nocardioides antri</name>
    <dbReference type="NCBI Taxonomy" id="2607659"/>
    <lineage>
        <taxon>Bacteria</taxon>
        <taxon>Bacillati</taxon>
        <taxon>Actinomycetota</taxon>
        <taxon>Actinomycetes</taxon>
        <taxon>Propionibacteriales</taxon>
        <taxon>Nocardioidaceae</taxon>
        <taxon>Nocardioides</taxon>
    </lineage>
</organism>
<name>A0A5B1LXT1_9ACTN</name>
<accession>A0A5B1LXT1</accession>
<evidence type="ECO:0000313" key="3">
    <source>
        <dbReference type="Proteomes" id="UP000324351"/>
    </source>
</evidence>
<dbReference type="Proteomes" id="UP000324351">
    <property type="component" value="Unassembled WGS sequence"/>
</dbReference>
<reference evidence="2 3" key="2">
    <citation type="submission" date="2019-09" db="EMBL/GenBank/DDBJ databases">
        <authorList>
            <person name="Jin C."/>
        </authorList>
    </citation>
    <scope>NUCLEOTIDE SEQUENCE [LARGE SCALE GENOMIC DNA]</scope>
    <source>
        <strain evidence="2 3">BN140041</strain>
    </source>
</reference>
<keyword evidence="1" id="KW-0472">Membrane</keyword>
<evidence type="ECO:0000313" key="2">
    <source>
        <dbReference type="EMBL" id="KAA1424250.1"/>
    </source>
</evidence>
<keyword evidence="3" id="KW-1185">Reference proteome</keyword>